<evidence type="ECO:0000313" key="9">
    <source>
        <dbReference type="Proteomes" id="UP000078387"/>
    </source>
</evidence>
<reference evidence="8 9" key="1">
    <citation type="submission" date="2016-05" db="EMBL/GenBank/DDBJ databases">
        <title>First whole genome sequencing of Entamoeba histolytica HM1:IMSS-clone-6.</title>
        <authorList>
            <person name="Mukherjee Avik.K."/>
            <person name="Izumyama S."/>
            <person name="Nakada-Tsukui K."/>
            <person name="Nozaki T."/>
        </authorList>
    </citation>
    <scope>NUCLEOTIDE SEQUENCE [LARGE SCALE GENOMIC DNA]</scope>
    <source>
        <strain evidence="8 9">HM1:IMSS clone 6</strain>
    </source>
</reference>
<dbReference type="VEuPathDB" id="AmoebaDB:EHI5A_072540"/>
<gene>
    <name evidence="8" type="ORF">CL6EHI_159510</name>
</gene>
<keyword evidence="7" id="KW-0472">Membrane</keyword>
<dbReference type="EMBL" id="BDEQ01000001">
    <property type="protein sequence ID" value="GAT93286.1"/>
    <property type="molecule type" value="Genomic_DNA"/>
</dbReference>
<dbReference type="PANTHER" id="PTHR11960">
    <property type="entry name" value="EUKARYOTIC TRANSLATION INITIATION FACTOR 4E RELATED"/>
    <property type="match status" value="1"/>
</dbReference>
<dbReference type="InterPro" id="IPR001040">
    <property type="entry name" value="TIF_eIF_4E"/>
</dbReference>
<keyword evidence="7" id="KW-0812">Transmembrane</keyword>
<organism evidence="8 9">
    <name type="scientific">Entamoeba histolytica</name>
    <dbReference type="NCBI Taxonomy" id="5759"/>
    <lineage>
        <taxon>Eukaryota</taxon>
        <taxon>Amoebozoa</taxon>
        <taxon>Evosea</taxon>
        <taxon>Archamoebae</taxon>
        <taxon>Mastigamoebida</taxon>
        <taxon>Entamoebidae</taxon>
        <taxon>Entamoeba</taxon>
    </lineage>
</organism>
<accession>A0A5K1VCG4</accession>
<dbReference type="AlphaFoldDB" id="A0A5K1VCG4"/>
<evidence type="ECO:0000256" key="7">
    <source>
        <dbReference type="SAM" id="Phobius"/>
    </source>
</evidence>
<evidence type="ECO:0000256" key="4">
    <source>
        <dbReference type="ARBA" id="ARBA00022884"/>
    </source>
</evidence>
<keyword evidence="3" id="KW-0810">Translation regulation</keyword>
<evidence type="ECO:0000256" key="1">
    <source>
        <dbReference type="ARBA" id="ARBA00009860"/>
    </source>
</evidence>
<evidence type="ECO:0000313" key="8">
    <source>
        <dbReference type="EMBL" id="GAT93286.1"/>
    </source>
</evidence>
<dbReference type="PANTHER" id="PTHR11960:SF8">
    <property type="entry name" value="EUKARYOTIC TRANSLATION INITIATION FACTOR 4E1-RELATED"/>
    <property type="match status" value="1"/>
</dbReference>
<dbReference type="GO" id="GO:0006417">
    <property type="term" value="P:regulation of translation"/>
    <property type="evidence" value="ECO:0007669"/>
    <property type="project" value="UniProtKB-KW"/>
</dbReference>
<comment type="caution">
    <text evidence="8">The sequence shown here is derived from an EMBL/GenBank/DDBJ whole genome shotgun (WGS) entry which is preliminary data.</text>
</comment>
<dbReference type="GO" id="GO:0000340">
    <property type="term" value="F:RNA 7-methylguanosine cap binding"/>
    <property type="evidence" value="ECO:0007669"/>
    <property type="project" value="TreeGrafter"/>
</dbReference>
<dbReference type="InterPro" id="IPR023398">
    <property type="entry name" value="TIF_eIF4e-like"/>
</dbReference>
<dbReference type="Gene3D" id="3.30.760.10">
    <property type="entry name" value="RNA Cap, Translation Initiation Factor Eif4e"/>
    <property type="match status" value="1"/>
</dbReference>
<keyword evidence="7" id="KW-1133">Transmembrane helix</keyword>
<comment type="similarity">
    <text evidence="1 6">Belongs to the eukaryotic initiation factor 4E family.</text>
</comment>
<dbReference type="GO" id="GO:0016281">
    <property type="term" value="C:eukaryotic translation initiation factor 4F complex"/>
    <property type="evidence" value="ECO:0007669"/>
    <property type="project" value="TreeGrafter"/>
</dbReference>
<keyword evidence="2 6" id="KW-0396">Initiation factor</keyword>
<dbReference type="VEuPathDB" id="AmoebaDB:EHI_159510"/>
<protein>
    <submittedName>
        <fullName evidence="8">Uncharacterized protein</fullName>
    </submittedName>
</protein>
<evidence type="ECO:0000256" key="6">
    <source>
        <dbReference type="RuleBase" id="RU004374"/>
    </source>
</evidence>
<keyword evidence="4 6" id="KW-0694">RNA-binding</keyword>
<evidence type="ECO:0000256" key="5">
    <source>
        <dbReference type="ARBA" id="ARBA00022917"/>
    </source>
</evidence>
<dbReference type="VEuPathDB" id="AmoebaDB:EHI7A_104350"/>
<dbReference type="Proteomes" id="UP000078387">
    <property type="component" value="Unassembled WGS sequence"/>
</dbReference>
<feature type="transmembrane region" description="Helical" evidence="7">
    <location>
        <begin position="591"/>
        <end position="611"/>
    </location>
</feature>
<sequence length="620" mass="72235">MEINKKLEEHIVYIKGNIRDTVVSLSNQKTVWKYFSKEWCFYHNTTIKSNTSEYCPFGKLIGKFKTLRQFCQIWNILSNSKQHYSNHQIQIFVNGVTHEFNEENVEGGKFTVEIEKEYKDGLFQLIIDGVICKTMKHSFLIQGISLIQQENKYKMSLWVSYLEGEEQADILNEFNLLILKSGSKQTAHYYSHSSLFFKPSTEELLTPLNSLKESIQPISLPEILKLDPNGGWGDQWNQMKIDNKGNKQDFKNKIESLVHLLKCSGIIGQKTKHKEIGVKEGTQLTVIKKIEEQKKKRRTSLPNALPFKINATPFIPKRKRIESTINKEDKSEENTSELVYASEIIGTSDLSEITNEQNDIISIEEGEEHTQINDKKEHNDINQIDNEIKKDEEEEEEKHIKQEQVIIKSNSLQFNDTSFSQDIENKQREITLTDVNNNHHIKIEKKRGEGENEKKKEQHHKKLNIDLSKPKEVKKKEILPSLLCEKENKKKRIKSTTADKVGTYHKINRKDSLNEITPKINQPSKIPIIEDSKQNNLQPDDVLIKEELKTNNTQFQRKKNNKKNNKKNKILIQEDTNEQNTISILFLEHPFVSIILLTVTLILIGLIMMWWSSDYDDESF</sequence>
<dbReference type="SUPFAM" id="SSF55418">
    <property type="entry name" value="eIF4e-like"/>
    <property type="match status" value="1"/>
</dbReference>
<keyword evidence="5 6" id="KW-0648">Protein biosynthesis</keyword>
<dbReference type="GO" id="GO:0003743">
    <property type="term" value="F:translation initiation factor activity"/>
    <property type="evidence" value="ECO:0007669"/>
    <property type="project" value="UniProtKB-KW"/>
</dbReference>
<evidence type="ECO:0000256" key="2">
    <source>
        <dbReference type="ARBA" id="ARBA00022540"/>
    </source>
</evidence>
<proteinExistence type="inferred from homology"/>
<dbReference type="VEuPathDB" id="AmoebaDB:EHI8A_111040"/>
<name>A0A5K1VCG4_ENTHI</name>
<dbReference type="OMA" id="SHIKHIG"/>
<dbReference type="VEuPathDB" id="AmoebaDB:KM1_133110"/>
<evidence type="ECO:0000256" key="3">
    <source>
        <dbReference type="ARBA" id="ARBA00022845"/>
    </source>
</evidence>
<dbReference type="Pfam" id="PF01652">
    <property type="entry name" value="IF4E"/>
    <property type="match status" value="1"/>
</dbReference>